<feature type="domain" description="PDZ" evidence="2">
    <location>
        <begin position="368"/>
        <end position="422"/>
    </location>
</feature>
<protein>
    <recommendedName>
        <fullName evidence="2">PDZ domain-containing protein</fullName>
    </recommendedName>
</protein>
<proteinExistence type="predicted"/>
<dbReference type="AlphaFoldDB" id="A0A365NZL2"/>
<feature type="chain" id="PRO_5017018046" description="PDZ domain-containing protein" evidence="1">
    <location>
        <begin position="20"/>
        <end position="437"/>
    </location>
</feature>
<keyword evidence="4" id="KW-1185">Reference proteome</keyword>
<dbReference type="InterPro" id="IPR041489">
    <property type="entry name" value="PDZ_6"/>
</dbReference>
<evidence type="ECO:0000313" key="3">
    <source>
        <dbReference type="EMBL" id="RBA27660.1"/>
    </source>
</evidence>
<dbReference type="Pfam" id="PF17820">
    <property type="entry name" value="PDZ_6"/>
    <property type="match status" value="1"/>
</dbReference>
<organism evidence="3 4">
    <name type="scientific">Flavobacterium tibetense</name>
    <dbReference type="NCBI Taxonomy" id="2233533"/>
    <lineage>
        <taxon>Bacteria</taxon>
        <taxon>Pseudomonadati</taxon>
        <taxon>Bacteroidota</taxon>
        <taxon>Flavobacteriia</taxon>
        <taxon>Flavobacteriales</taxon>
        <taxon>Flavobacteriaceae</taxon>
        <taxon>Flavobacterium</taxon>
    </lineage>
</organism>
<dbReference type="InterPro" id="IPR036034">
    <property type="entry name" value="PDZ_sf"/>
</dbReference>
<dbReference type="EMBL" id="QLST01000014">
    <property type="protein sequence ID" value="RBA27660.1"/>
    <property type="molecule type" value="Genomic_DNA"/>
</dbReference>
<dbReference type="InterPro" id="IPR021109">
    <property type="entry name" value="Peptidase_aspartic_dom_sf"/>
</dbReference>
<dbReference type="SUPFAM" id="SSF50156">
    <property type="entry name" value="PDZ domain-like"/>
    <property type="match status" value="1"/>
</dbReference>
<evidence type="ECO:0000313" key="4">
    <source>
        <dbReference type="Proteomes" id="UP000253319"/>
    </source>
</evidence>
<sequence>MLRLLFAIVALFITTNFFAQNSVYWNSKKDKIKIPFELSHNLIIVDANFNGINLKMILDSGSDQNLLFSVPEKDSIYLENAEYIKIKGVGKDTLMEAYFAKSNTLKIKEYTDTNFDILIVPNQEINIVNVTGVQINGILGASFFENFLVEINYATKKIYLHQNSGVLTRKSKKYSNETITIQNRKPYVDLPILLNERKYIFKLLVDTGLSDGLWLFENDSIQCKTNYFDDTLGFGLSGLISGKRSKVNEIKLSNYVFQNALVSYPEIVFFKGIKVASGRNGSLGGQLLKRFNWFFDYKNNQVYFKRNKLFDSPFEYNMSGIEIQHKGSEWVKYEVNAIDRKSNEVDKVTNFYNKVVNYKYELKPIYEIYALRENSPAYYAGLRQGDIVLKINGSKTSNLKIDYFNDLFTSEEGKLITIEVNRKGKILKFKFKLEKIL</sequence>
<dbReference type="RefSeq" id="WP_113989649.1">
    <property type="nucleotide sequence ID" value="NZ_QLST01000014.1"/>
</dbReference>
<comment type="caution">
    <text evidence="3">The sequence shown here is derived from an EMBL/GenBank/DDBJ whole genome shotgun (WGS) entry which is preliminary data.</text>
</comment>
<reference evidence="3 4" key="1">
    <citation type="submission" date="2018-06" db="EMBL/GenBank/DDBJ databases">
        <title>Flavobacterium tibetense sp. nov., isolated from a wetland YonghuCo on Tibetan Plateau.</title>
        <authorList>
            <person name="Xing P."/>
            <person name="Phurbu D."/>
            <person name="Lu H."/>
        </authorList>
    </citation>
    <scope>NUCLEOTIDE SEQUENCE [LARGE SCALE GENOMIC DNA]</scope>
    <source>
        <strain evidence="3 4">YH5</strain>
    </source>
</reference>
<evidence type="ECO:0000259" key="2">
    <source>
        <dbReference type="Pfam" id="PF17820"/>
    </source>
</evidence>
<dbReference type="SUPFAM" id="SSF50630">
    <property type="entry name" value="Acid proteases"/>
    <property type="match status" value="1"/>
</dbReference>
<dbReference type="Proteomes" id="UP000253319">
    <property type="component" value="Unassembled WGS sequence"/>
</dbReference>
<evidence type="ECO:0000256" key="1">
    <source>
        <dbReference type="SAM" id="SignalP"/>
    </source>
</evidence>
<accession>A0A365NZL2</accession>
<gene>
    <name evidence="3" type="ORF">DPN68_10715</name>
</gene>
<dbReference type="Gene3D" id="2.30.42.10">
    <property type="match status" value="1"/>
</dbReference>
<name>A0A365NZL2_9FLAO</name>
<dbReference type="Gene3D" id="2.40.70.10">
    <property type="entry name" value="Acid Proteases"/>
    <property type="match status" value="1"/>
</dbReference>
<dbReference type="OrthoDB" id="3521766at2"/>
<feature type="signal peptide" evidence="1">
    <location>
        <begin position="1"/>
        <end position="19"/>
    </location>
</feature>
<dbReference type="Pfam" id="PF13650">
    <property type="entry name" value="Asp_protease_2"/>
    <property type="match status" value="1"/>
</dbReference>
<keyword evidence="1" id="KW-0732">Signal</keyword>